<evidence type="ECO:0000313" key="2">
    <source>
        <dbReference type="Proteomes" id="UP000026962"/>
    </source>
</evidence>
<accession>A0A0E0L0J5</accession>
<organism evidence="1">
    <name type="scientific">Oryza punctata</name>
    <name type="common">Red rice</name>
    <dbReference type="NCBI Taxonomy" id="4537"/>
    <lineage>
        <taxon>Eukaryota</taxon>
        <taxon>Viridiplantae</taxon>
        <taxon>Streptophyta</taxon>
        <taxon>Embryophyta</taxon>
        <taxon>Tracheophyta</taxon>
        <taxon>Spermatophyta</taxon>
        <taxon>Magnoliopsida</taxon>
        <taxon>Liliopsida</taxon>
        <taxon>Poales</taxon>
        <taxon>Poaceae</taxon>
        <taxon>BOP clade</taxon>
        <taxon>Oryzoideae</taxon>
        <taxon>Oryzeae</taxon>
        <taxon>Oryzinae</taxon>
        <taxon>Oryza</taxon>
    </lineage>
</organism>
<dbReference type="HOGENOM" id="CLU_2835633_0_0_1"/>
<protein>
    <submittedName>
        <fullName evidence="1">Uncharacterized protein</fullName>
    </submittedName>
</protein>
<dbReference type="AlphaFoldDB" id="A0A0E0L0J5"/>
<evidence type="ECO:0000313" key="1">
    <source>
        <dbReference type="EnsemblPlants" id="OPUNC05G08670.1"/>
    </source>
</evidence>
<dbReference type="Proteomes" id="UP000026962">
    <property type="component" value="Chromosome 5"/>
</dbReference>
<dbReference type="Gramene" id="OPUNC05G08670.1">
    <property type="protein sequence ID" value="OPUNC05G08670.1"/>
    <property type="gene ID" value="OPUNC05G08670"/>
</dbReference>
<reference evidence="1" key="1">
    <citation type="submission" date="2015-04" db="UniProtKB">
        <authorList>
            <consortium name="EnsemblPlants"/>
        </authorList>
    </citation>
    <scope>IDENTIFICATION</scope>
</reference>
<sequence length="66" mass="7608">MDRLEFPMLATKYKLILATKANYHSLILQVKTFGEDISSESSSAQTHPCYISNIFQIPYPKTSFYE</sequence>
<proteinExistence type="predicted"/>
<name>A0A0E0L0J5_ORYPU</name>
<dbReference type="EnsemblPlants" id="OPUNC05G08670.1">
    <property type="protein sequence ID" value="OPUNC05G08670.1"/>
    <property type="gene ID" value="OPUNC05G08670"/>
</dbReference>
<keyword evidence="2" id="KW-1185">Reference proteome</keyword>
<reference evidence="1" key="2">
    <citation type="submission" date="2018-05" db="EMBL/GenBank/DDBJ databases">
        <title>OpunRS2 (Oryza punctata Reference Sequence Version 2).</title>
        <authorList>
            <person name="Zhang J."/>
            <person name="Kudrna D."/>
            <person name="Lee S."/>
            <person name="Talag J."/>
            <person name="Welchert J."/>
            <person name="Wing R.A."/>
        </authorList>
    </citation>
    <scope>NUCLEOTIDE SEQUENCE [LARGE SCALE GENOMIC DNA]</scope>
</reference>